<dbReference type="Gene3D" id="3.30.420.10">
    <property type="entry name" value="Ribonuclease H-like superfamily/Ribonuclease H"/>
    <property type="match status" value="1"/>
</dbReference>
<evidence type="ECO:0000313" key="2">
    <source>
        <dbReference type="Proteomes" id="UP000762676"/>
    </source>
</evidence>
<name>A0AAV4JA26_9GAST</name>
<accession>A0AAV4JA26</accession>
<dbReference type="PANTHER" id="PTHR46060:SF1">
    <property type="entry name" value="MARINER MOS1 TRANSPOSASE-LIKE PROTEIN"/>
    <property type="match status" value="1"/>
</dbReference>
<evidence type="ECO:0000313" key="1">
    <source>
        <dbReference type="EMBL" id="GFS18337.1"/>
    </source>
</evidence>
<organism evidence="1 2">
    <name type="scientific">Elysia marginata</name>
    <dbReference type="NCBI Taxonomy" id="1093978"/>
    <lineage>
        <taxon>Eukaryota</taxon>
        <taxon>Metazoa</taxon>
        <taxon>Spiralia</taxon>
        <taxon>Lophotrochozoa</taxon>
        <taxon>Mollusca</taxon>
        <taxon>Gastropoda</taxon>
        <taxon>Heterobranchia</taxon>
        <taxon>Euthyneura</taxon>
        <taxon>Panpulmonata</taxon>
        <taxon>Sacoglossa</taxon>
        <taxon>Placobranchoidea</taxon>
        <taxon>Plakobranchidae</taxon>
        <taxon>Elysia</taxon>
    </lineage>
</organism>
<keyword evidence="2" id="KW-1185">Reference proteome</keyword>
<dbReference type="Proteomes" id="UP000762676">
    <property type="component" value="Unassembled WGS sequence"/>
</dbReference>
<reference evidence="1 2" key="1">
    <citation type="journal article" date="2021" name="Elife">
        <title>Chloroplast acquisition without the gene transfer in kleptoplastic sea slugs, Plakobranchus ocellatus.</title>
        <authorList>
            <person name="Maeda T."/>
            <person name="Takahashi S."/>
            <person name="Yoshida T."/>
            <person name="Shimamura S."/>
            <person name="Takaki Y."/>
            <person name="Nagai Y."/>
            <person name="Toyoda A."/>
            <person name="Suzuki Y."/>
            <person name="Arimoto A."/>
            <person name="Ishii H."/>
            <person name="Satoh N."/>
            <person name="Nishiyama T."/>
            <person name="Hasebe M."/>
            <person name="Maruyama T."/>
            <person name="Minagawa J."/>
            <person name="Obokata J."/>
            <person name="Shigenobu S."/>
        </authorList>
    </citation>
    <scope>NUCLEOTIDE SEQUENCE [LARGE SCALE GENOMIC DNA]</scope>
</reference>
<dbReference type="GO" id="GO:0003676">
    <property type="term" value="F:nucleic acid binding"/>
    <property type="evidence" value="ECO:0007669"/>
    <property type="project" value="InterPro"/>
</dbReference>
<dbReference type="PANTHER" id="PTHR46060">
    <property type="entry name" value="MARINER MOS1 TRANSPOSASE-LIKE PROTEIN"/>
    <property type="match status" value="1"/>
</dbReference>
<proteinExistence type="predicted"/>
<sequence length="201" mass="23170">MDLKSGTDQDVKSRIGEARRAFIMLGNIWLSSEISTTRVDELIKCDRRMRIREIALKLEIPKSTFHETVHDTLGYRKVCARWVPKMLKEDHKLQRVERFCCDPNKTMEMRQTLHSNGCSATVGNILPHTAHSLDLAPSGFHLLGPLKRHLGGMAFKTEGDLVGELKNWFAHLDLGFFRVGIYSLLSRWKKYIDLNDDYVKK</sequence>
<comment type="caution">
    <text evidence="1">The sequence shown here is derived from an EMBL/GenBank/DDBJ whole genome shotgun (WGS) entry which is preliminary data.</text>
</comment>
<dbReference type="InterPro" id="IPR052709">
    <property type="entry name" value="Transposase-MT_Hybrid"/>
</dbReference>
<protein>
    <submittedName>
        <fullName evidence="1">Histone-lysine N-methyltransferase SETMAR</fullName>
    </submittedName>
</protein>
<dbReference type="InterPro" id="IPR036397">
    <property type="entry name" value="RNaseH_sf"/>
</dbReference>
<dbReference type="EMBL" id="BMAT01002989">
    <property type="protein sequence ID" value="GFS18337.1"/>
    <property type="molecule type" value="Genomic_DNA"/>
</dbReference>
<dbReference type="AlphaFoldDB" id="A0AAV4JA26"/>
<gene>
    <name evidence="1" type="ORF">ElyMa_001519500</name>
</gene>